<proteinExistence type="predicted"/>
<accession>A0A1E3VL14</accession>
<gene>
    <name evidence="1" type="ORF">AUC69_03390</name>
</gene>
<sequence length="76" mass="8385">MDEEGRECIHGRVRLAIGEGARPAEAEQLTVRWIAQSRRLGLLLRPPPQQPVGRDRGAVLLGLGDCERAHGARFMS</sequence>
<evidence type="ECO:0000313" key="1">
    <source>
        <dbReference type="EMBL" id="ODR94207.1"/>
    </source>
</evidence>
<reference evidence="1 2" key="1">
    <citation type="journal article" date="2016" name="Environ. Microbiol.">
        <title>New Methyloceanibacter diversity from North Sea sediments includes methanotroph containing solely the soluble methane monooxygenase.</title>
        <authorList>
            <person name="Vekeman B."/>
            <person name="Kerckhof F.M."/>
            <person name="Cremers G."/>
            <person name="de Vos P."/>
            <person name="Vandamme P."/>
            <person name="Boon N."/>
            <person name="Op den Camp H.J."/>
            <person name="Heylen K."/>
        </authorList>
    </citation>
    <scope>NUCLEOTIDE SEQUENCE [LARGE SCALE GENOMIC DNA]</scope>
    <source>
        <strain evidence="1 2">R-67175</strain>
    </source>
</reference>
<keyword evidence="2" id="KW-1185">Reference proteome</keyword>
<evidence type="ECO:0000313" key="2">
    <source>
        <dbReference type="Proteomes" id="UP000094472"/>
    </source>
</evidence>
<dbReference type="EMBL" id="LPWF01000036">
    <property type="protein sequence ID" value="ODR94207.1"/>
    <property type="molecule type" value="Genomic_DNA"/>
</dbReference>
<name>A0A1E3VL14_9HYPH</name>
<dbReference type="AlphaFoldDB" id="A0A1E3VL14"/>
<organism evidence="1 2">
    <name type="scientific">Methyloceanibacter superfactus</name>
    <dbReference type="NCBI Taxonomy" id="1774969"/>
    <lineage>
        <taxon>Bacteria</taxon>
        <taxon>Pseudomonadati</taxon>
        <taxon>Pseudomonadota</taxon>
        <taxon>Alphaproteobacteria</taxon>
        <taxon>Hyphomicrobiales</taxon>
        <taxon>Hyphomicrobiaceae</taxon>
        <taxon>Methyloceanibacter</taxon>
    </lineage>
</organism>
<protein>
    <submittedName>
        <fullName evidence="1">Uncharacterized protein</fullName>
    </submittedName>
</protein>
<comment type="caution">
    <text evidence="1">The sequence shown here is derived from an EMBL/GenBank/DDBJ whole genome shotgun (WGS) entry which is preliminary data.</text>
</comment>
<dbReference type="Proteomes" id="UP000094472">
    <property type="component" value="Unassembled WGS sequence"/>
</dbReference>